<dbReference type="AlphaFoldDB" id="A0A376CLH3"/>
<accession>A0A376CLH3</accession>
<evidence type="ECO:0000313" key="1">
    <source>
        <dbReference type="EMBL" id="STC68528.1"/>
    </source>
</evidence>
<evidence type="ECO:0000313" key="2">
    <source>
        <dbReference type="Proteomes" id="UP000254467"/>
    </source>
</evidence>
<reference evidence="1 2" key="1">
    <citation type="submission" date="2018-06" db="EMBL/GenBank/DDBJ databases">
        <authorList>
            <consortium name="Pathogen Informatics"/>
            <person name="Doyle S."/>
        </authorList>
    </citation>
    <scope>NUCLEOTIDE SEQUENCE [LARGE SCALE GENOMIC DNA]</scope>
    <source>
        <strain evidence="1 2">NCTC11862</strain>
    </source>
</reference>
<dbReference type="InterPro" id="IPR029060">
    <property type="entry name" value="PIN-like_dom_sf"/>
</dbReference>
<organism evidence="1 2">
    <name type="scientific">Corynebacterium pilosum</name>
    <dbReference type="NCBI Taxonomy" id="35756"/>
    <lineage>
        <taxon>Bacteria</taxon>
        <taxon>Bacillati</taxon>
        <taxon>Actinomycetota</taxon>
        <taxon>Actinomycetes</taxon>
        <taxon>Mycobacteriales</taxon>
        <taxon>Corynebacteriaceae</taxon>
        <taxon>Corynebacterium</taxon>
    </lineage>
</organism>
<dbReference type="Pfam" id="PF14367">
    <property type="entry name" value="DUF4411"/>
    <property type="match status" value="1"/>
</dbReference>
<evidence type="ECO:0008006" key="3">
    <source>
        <dbReference type="Google" id="ProtNLM"/>
    </source>
</evidence>
<dbReference type="OrthoDB" id="338425at2"/>
<dbReference type="EMBL" id="UFXQ01000001">
    <property type="protein sequence ID" value="STC68528.1"/>
    <property type="molecule type" value="Genomic_DNA"/>
</dbReference>
<proteinExistence type="predicted"/>
<protein>
    <recommendedName>
        <fullName evidence="3">DUF4411 family protein</fullName>
    </recommendedName>
</protein>
<dbReference type="RefSeq" id="WP_018580707.1">
    <property type="nucleotide sequence ID" value="NZ_LDYD01000006.1"/>
</dbReference>
<gene>
    <name evidence="1" type="ORF">NCTC11862_00285</name>
</gene>
<sequence length="161" mass="18675">MYLVDTNFLGELATLYPEDVFPSLWKALETTLFSELVFFHEEVDKELRAWKHPSLAWYEQHLKQDQVVQIDEGDFAVYAEVAQWVEEDRHPKYNSPAVDEFLECADSWLVAAAYRYKRAIVTIEVPAPGGKKKVKIPDVASHFAIECIGTIEFLRRLEVRI</sequence>
<dbReference type="STRING" id="35756.GCA_001044155_01566"/>
<dbReference type="InterPro" id="IPR016541">
    <property type="entry name" value="UCP008505"/>
</dbReference>
<dbReference type="SUPFAM" id="SSF88723">
    <property type="entry name" value="PIN domain-like"/>
    <property type="match status" value="1"/>
</dbReference>
<dbReference type="Gene3D" id="3.40.50.1010">
    <property type="entry name" value="5'-nuclease"/>
    <property type="match status" value="1"/>
</dbReference>
<keyword evidence="2" id="KW-1185">Reference proteome</keyword>
<name>A0A376CLH3_9CORY</name>
<dbReference type="Proteomes" id="UP000254467">
    <property type="component" value="Unassembled WGS sequence"/>
</dbReference>